<dbReference type="RefSeq" id="WP_058633256.1">
    <property type="nucleotide sequence ID" value="NZ_LDPZ01000001.1"/>
</dbReference>
<comment type="similarity">
    <text evidence="1">Belongs to the Gfa family.</text>
</comment>
<dbReference type="AlphaFoldDB" id="A0A147DAS6"/>
<dbReference type="PANTHER" id="PTHR28620">
    <property type="entry name" value="CENTROMERE PROTEIN V"/>
    <property type="match status" value="1"/>
</dbReference>
<dbReference type="PATRIC" id="fig|401562.3.peg.11"/>
<dbReference type="GO" id="GO:0046872">
    <property type="term" value="F:metal ion binding"/>
    <property type="evidence" value="ECO:0007669"/>
    <property type="project" value="UniProtKB-KW"/>
</dbReference>
<dbReference type="InterPro" id="IPR052355">
    <property type="entry name" value="CENP-V-like"/>
</dbReference>
<comment type="caution">
    <text evidence="5">The sequence shown here is derived from an EMBL/GenBank/DDBJ whole genome shotgun (WGS) entry which is preliminary data.</text>
</comment>
<dbReference type="Pfam" id="PF04828">
    <property type="entry name" value="GFA"/>
    <property type="match status" value="1"/>
</dbReference>
<evidence type="ECO:0000313" key="5">
    <source>
        <dbReference type="EMBL" id="KTQ98650.1"/>
    </source>
</evidence>
<dbReference type="EMBL" id="LDPZ01000001">
    <property type="protein sequence ID" value="KTQ98650.1"/>
    <property type="molecule type" value="Genomic_DNA"/>
</dbReference>
<keyword evidence="3" id="KW-0862">Zinc</keyword>
<evidence type="ECO:0000313" key="6">
    <source>
        <dbReference type="Proteomes" id="UP000078272"/>
    </source>
</evidence>
<sequence>MEPEVGDRQGGCHCGAVRFRVKLTDGLRTARRCTCSYCRMRGAVAVSANLHDIEITRGTDALTLYQFGTKTAKHYFCSICGIYTHHQRRSNPNQYGINVACLDGVSPFDFDEVPVNDGIRHPTDASSAGPRIDGVLRYERNPV</sequence>
<dbReference type="GO" id="GO:0016846">
    <property type="term" value="F:carbon-sulfur lyase activity"/>
    <property type="evidence" value="ECO:0007669"/>
    <property type="project" value="InterPro"/>
</dbReference>
<dbReference type="SUPFAM" id="SSF51316">
    <property type="entry name" value="Mss4-like"/>
    <property type="match status" value="1"/>
</dbReference>
<dbReference type="PANTHER" id="PTHR28620:SF1">
    <property type="entry name" value="CENP-V_GFA DOMAIN-CONTAINING PROTEIN"/>
    <property type="match status" value="1"/>
</dbReference>
<gene>
    <name evidence="5" type="ORF">NS226_00050</name>
</gene>
<accession>A0A147DAS6</accession>
<feature type="domain" description="CENP-V/GFA" evidence="4">
    <location>
        <begin position="8"/>
        <end position="124"/>
    </location>
</feature>
<evidence type="ECO:0000259" key="4">
    <source>
        <dbReference type="PROSITE" id="PS51891"/>
    </source>
</evidence>
<dbReference type="Proteomes" id="UP000078272">
    <property type="component" value="Unassembled WGS sequence"/>
</dbReference>
<evidence type="ECO:0000256" key="2">
    <source>
        <dbReference type="ARBA" id="ARBA00022723"/>
    </source>
</evidence>
<name>A0A147DAS6_9HYPH</name>
<dbReference type="STRING" id="401562.NS365_04910"/>
<reference evidence="5 6" key="1">
    <citation type="journal article" date="2016" name="Front. Microbiol.">
        <title>Genomic Resource of Rice Seed Associated Bacteria.</title>
        <authorList>
            <person name="Midha S."/>
            <person name="Bansal K."/>
            <person name="Sharma S."/>
            <person name="Kumar N."/>
            <person name="Patil P.P."/>
            <person name="Chaudhry V."/>
            <person name="Patil P.B."/>
        </authorList>
    </citation>
    <scope>NUCLEOTIDE SEQUENCE [LARGE SCALE GENOMIC DNA]</scope>
    <source>
        <strain evidence="5 6">NS226</strain>
    </source>
</reference>
<organism evidence="5 6">
    <name type="scientific">Aureimonas ureilytica</name>
    <dbReference type="NCBI Taxonomy" id="401562"/>
    <lineage>
        <taxon>Bacteria</taxon>
        <taxon>Pseudomonadati</taxon>
        <taxon>Pseudomonadota</taxon>
        <taxon>Alphaproteobacteria</taxon>
        <taxon>Hyphomicrobiales</taxon>
        <taxon>Aurantimonadaceae</taxon>
        <taxon>Aureimonas</taxon>
    </lineage>
</organism>
<evidence type="ECO:0000256" key="1">
    <source>
        <dbReference type="ARBA" id="ARBA00005495"/>
    </source>
</evidence>
<dbReference type="InterPro" id="IPR006913">
    <property type="entry name" value="CENP-V/GFA"/>
</dbReference>
<dbReference type="InterPro" id="IPR011057">
    <property type="entry name" value="Mss4-like_sf"/>
</dbReference>
<protein>
    <submittedName>
        <fullName evidence="5">Aldehyde-activating protein</fullName>
    </submittedName>
</protein>
<keyword evidence="2" id="KW-0479">Metal-binding</keyword>
<evidence type="ECO:0000256" key="3">
    <source>
        <dbReference type="ARBA" id="ARBA00022833"/>
    </source>
</evidence>
<dbReference type="OrthoDB" id="9805575at2"/>
<dbReference type="PROSITE" id="PS51891">
    <property type="entry name" value="CENP_V_GFA"/>
    <property type="match status" value="1"/>
</dbReference>
<proteinExistence type="inferred from homology"/>
<dbReference type="Gene3D" id="2.170.150.70">
    <property type="match status" value="1"/>
</dbReference>